<evidence type="ECO:0000259" key="2">
    <source>
        <dbReference type="Pfam" id="PF00419"/>
    </source>
</evidence>
<dbReference type="GO" id="GO:0043709">
    <property type="term" value="P:cell adhesion involved in single-species biofilm formation"/>
    <property type="evidence" value="ECO:0007669"/>
    <property type="project" value="TreeGrafter"/>
</dbReference>
<dbReference type="PANTHER" id="PTHR33420:SF33">
    <property type="entry name" value="MINOR FIMBRIAL SUBUNIT"/>
    <property type="match status" value="1"/>
</dbReference>
<proteinExistence type="predicted"/>
<feature type="domain" description="Fimbrial-type adhesion" evidence="2">
    <location>
        <begin position="49"/>
        <end position="187"/>
    </location>
</feature>
<dbReference type="InterPro" id="IPR036937">
    <property type="entry name" value="Adhesion_dom_fimbrial_sf"/>
</dbReference>
<dbReference type="SUPFAM" id="SSF49401">
    <property type="entry name" value="Bacterial adhesins"/>
    <property type="match status" value="1"/>
</dbReference>
<dbReference type="PANTHER" id="PTHR33420">
    <property type="entry name" value="FIMBRIAL SUBUNIT ELFA-RELATED"/>
    <property type="match status" value="1"/>
</dbReference>
<reference evidence="3" key="1">
    <citation type="submission" date="2020-07" db="EMBL/GenBank/DDBJ databases">
        <title>Genome Sequences for Panteoa spp. that cause Center Rot in Onions.</title>
        <authorList>
            <person name="Asselin J.A."/>
            <person name="Helmann T."/>
            <person name="Beer S."/>
            <person name="Stodghill P."/>
        </authorList>
    </citation>
    <scope>NUCLEOTIDE SEQUENCE</scope>
    <source>
        <strain evidence="3">OC5a</strain>
    </source>
</reference>
<evidence type="ECO:0000313" key="3">
    <source>
        <dbReference type="EMBL" id="QTC45302.1"/>
    </source>
</evidence>
<gene>
    <name evidence="3" type="ORF">H0Z12_16530</name>
</gene>
<dbReference type="Proteomes" id="UP000663901">
    <property type="component" value="Chromosome"/>
</dbReference>
<organism evidence="3 4">
    <name type="scientific">Pantoea ananas</name>
    <name type="common">Erwinia uredovora</name>
    <dbReference type="NCBI Taxonomy" id="553"/>
    <lineage>
        <taxon>Bacteria</taxon>
        <taxon>Pseudomonadati</taxon>
        <taxon>Pseudomonadota</taxon>
        <taxon>Gammaproteobacteria</taxon>
        <taxon>Enterobacterales</taxon>
        <taxon>Erwiniaceae</taxon>
        <taxon>Pantoea</taxon>
    </lineage>
</organism>
<dbReference type="InterPro" id="IPR000259">
    <property type="entry name" value="Adhesion_dom_fimbrial"/>
</dbReference>
<name>A0A8A4K1H9_PANAN</name>
<dbReference type="InterPro" id="IPR050263">
    <property type="entry name" value="Bact_Fimbrial_Adh_Pro"/>
</dbReference>
<sequence length="188" mass="20605">MENNFIFSTGLVKRFWFFFSIRKILLTMISATMLIMSGYIRGEESANLEFRGSLIEPPPCTLSDEGTIKVNFGEKIGVKKVSSGIYRQPIPLTLNCEQNGSNAAWQLMISFSGNPAGFDTDYATVVTPELESLGVKLFADGKPLVLDSPVKVNGTTMPVLEAVLVQKEGEVLEEGAFTAHATLRVAYE</sequence>
<keyword evidence="1" id="KW-0812">Transmembrane</keyword>
<dbReference type="EMBL" id="CP059084">
    <property type="protein sequence ID" value="QTC45302.1"/>
    <property type="molecule type" value="Genomic_DNA"/>
</dbReference>
<feature type="transmembrane region" description="Helical" evidence="1">
    <location>
        <begin position="15"/>
        <end position="36"/>
    </location>
</feature>
<dbReference type="AlphaFoldDB" id="A0A8A4K1H9"/>
<evidence type="ECO:0000256" key="1">
    <source>
        <dbReference type="SAM" id="Phobius"/>
    </source>
</evidence>
<dbReference type="RefSeq" id="WP_015700773.1">
    <property type="nucleotide sequence ID" value="NZ_CP059084.1"/>
</dbReference>
<accession>A0A8A4K1H9</accession>
<keyword evidence="1" id="KW-1133">Transmembrane helix</keyword>
<evidence type="ECO:0000313" key="4">
    <source>
        <dbReference type="Proteomes" id="UP000663901"/>
    </source>
</evidence>
<dbReference type="Gene3D" id="2.60.40.1090">
    <property type="entry name" value="Fimbrial-type adhesion domain"/>
    <property type="match status" value="1"/>
</dbReference>
<dbReference type="InterPro" id="IPR008966">
    <property type="entry name" value="Adhesion_dom_sf"/>
</dbReference>
<keyword evidence="1" id="KW-0472">Membrane</keyword>
<protein>
    <submittedName>
        <fullName evidence="3">Fimbrial protein</fullName>
    </submittedName>
</protein>
<dbReference type="Pfam" id="PF00419">
    <property type="entry name" value="Fimbrial"/>
    <property type="match status" value="1"/>
</dbReference>
<dbReference type="GO" id="GO:0009289">
    <property type="term" value="C:pilus"/>
    <property type="evidence" value="ECO:0007669"/>
    <property type="project" value="InterPro"/>
</dbReference>